<proteinExistence type="predicted"/>
<keyword evidence="1" id="KW-0812">Transmembrane</keyword>
<comment type="caution">
    <text evidence="3">The sequence shown here is derived from an EMBL/GenBank/DDBJ whole genome shotgun (WGS) entry which is preliminary data.</text>
</comment>
<accession>A0ABU7JYB5</accession>
<keyword evidence="4" id="KW-1185">Reference proteome</keyword>
<evidence type="ECO:0000313" key="3">
    <source>
        <dbReference type="EMBL" id="MEE2034999.1"/>
    </source>
</evidence>
<feature type="transmembrane region" description="Helical" evidence="1">
    <location>
        <begin position="118"/>
        <end position="137"/>
    </location>
</feature>
<evidence type="ECO:0000256" key="2">
    <source>
        <dbReference type="SAM" id="SignalP"/>
    </source>
</evidence>
<gene>
    <name evidence="3" type="ORF">Q8814_23300</name>
</gene>
<reference evidence="3 4" key="1">
    <citation type="submission" date="2023-08" db="EMBL/GenBank/DDBJ databases">
        <authorList>
            <person name="Girao M."/>
            <person name="Carvalho M.F."/>
        </authorList>
    </citation>
    <scope>NUCLEOTIDE SEQUENCE [LARGE SCALE GENOMIC DNA]</scope>
    <source>
        <strain evidence="3 4">CC-R104</strain>
    </source>
</reference>
<feature type="transmembrane region" description="Helical" evidence="1">
    <location>
        <begin position="93"/>
        <end position="111"/>
    </location>
</feature>
<dbReference type="RefSeq" id="WP_330154345.1">
    <property type="nucleotide sequence ID" value="NZ_JAUZMZ010000216.1"/>
</dbReference>
<evidence type="ECO:0000313" key="4">
    <source>
        <dbReference type="Proteomes" id="UP001331936"/>
    </source>
</evidence>
<organism evidence="3 4">
    <name type="scientific">Rhodococcus chondri</name>
    <dbReference type="NCBI Taxonomy" id="3065941"/>
    <lineage>
        <taxon>Bacteria</taxon>
        <taxon>Bacillati</taxon>
        <taxon>Actinomycetota</taxon>
        <taxon>Actinomycetes</taxon>
        <taxon>Mycobacteriales</taxon>
        <taxon>Nocardiaceae</taxon>
        <taxon>Rhodococcus</taxon>
    </lineage>
</organism>
<protein>
    <submittedName>
        <fullName evidence="3">Uncharacterized protein</fullName>
    </submittedName>
</protein>
<feature type="transmembrane region" description="Helical" evidence="1">
    <location>
        <begin position="304"/>
        <end position="320"/>
    </location>
</feature>
<keyword evidence="1" id="KW-0472">Membrane</keyword>
<keyword evidence="2" id="KW-0732">Signal</keyword>
<feature type="signal peptide" evidence="2">
    <location>
        <begin position="1"/>
        <end position="22"/>
    </location>
</feature>
<feature type="transmembrane region" description="Helical" evidence="1">
    <location>
        <begin position="257"/>
        <end position="275"/>
    </location>
</feature>
<feature type="chain" id="PRO_5045806461" evidence="2">
    <location>
        <begin position="23"/>
        <end position="425"/>
    </location>
</feature>
<feature type="transmembrane region" description="Helical" evidence="1">
    <location>
        <begin position="281"/>
        <end position="297"/>
    </location>
</feature>
<dbReference type="EMBL" id="JAUZMZ010000216">
    <property type="protein sequence ID" value="MEE2034999.1"/>
    <property type="molecule type" value="Genomic_DNA"/>
</dbReference>
<name>A0ABU7JYB5_9NOCA</name>
<feature type="transmembrane region" description="Helical" evidence="1">
    <location>
        <begin position="233"/>
        <end position="250"/>
    </location>
</feature>
<evidence type="ECO:0000256" key="1">
    <source>
        <dbReference type="SAM" id="Phobius"/>
    </source>
</evidence>
<sequence length="425" mass="43221">MISWIRYLFVAVGSFTAALVLAAPSVDTYPHDPEFGQGPGLTSDIAVSGAGAVIAALTALWLRHRTGAVVASLVGAVLVGVVALAGAWRWDMYLSAAGAGVLFGTLVVFCLDAPCRALHTVIAGSVVAAVSTADPIAEYRQFASASPGTAVYVEAAVQPANAVWLVLAVISVAAAAAILLLGVDRAEVLDEPPGTLRELLVGLGLPVAAVALSWSLREAVWSLDSETGGNGRWWWGMVLGPLVIGAALWLRGSQGRVLLAAFAAAVAIGTAPSWIPSGWPSVALPVLLAAGGAWLGLRVAKPVAGVGVLALVTASAIFAASPWDNVHFAATLMLLPAAAGYAIAAALPSTAAVTAASLLFPAVMTLPLVAQFGWTSYTPLTADAAEWAPQPWTAVAVAISVAAVLAAGAAMAWIRDRRIGHEGRS</sequence>
<feature type="transmembrane region" description="Helical" evidence="1">
    <location>
        <begin position="162"/>
        <end position="183"/>
    </location>
</feature>
<keyword evidence="1" id="KW-1133">Transmembrane helix</keyword>
<feature type="transmembrane region" description="Helical" evidence="1">
    <location>
        <begin position="351"/>
        <end position="374"/>
    </location>
</feature>
<feature type="transmembrane region" description="Helical" evidence="1">
    <location>
        <begin position="326"/>
        <end position="344"/>
    </location>
</feature>
<feature type="transmembrane region" description="Helical" evidence="1">
    <location>
        <begin position="46"/>
        <end position="62"/>
    </location>
</feature>
<dbReference type="Proteomes" id="UP001331936">
    <property type="component" value="Unassembled WGS sequence"/>
</dbReference>
<feature type="transmembrane region" description="Helical" evidence="1">
    <location>
        <begin position="69"/>
        <end position="87"/>
    </location>
</feature>
<feature type="transmembrane region" description="Helical" evidence="1">
    <location>
        <begin position="195"/>
        <end position="213"/>
    </location>
</feature>
<feature type="transmembrane region" description="Helical" evidence="1">
    <location>
        <begin position="394"/>
        <end position="414"/>
    </location>
</feature>